<dbReference type="HOGENOM" id="CLU_2589244_0_0_1"/>
<organism evidence="2 3">
    <name type="scientific">Amanita muscaria (strain Koide BX008)</name>
    <dbReference type="NCBI Taxonomy" id="946122"/>
    <lineage>
        <taxon>Eukaryota</taxon>
        <taxon>Fungi</taxon>
        <taxon>Dikarya</taxon>
        <taxon>Basidiomycota</taxon>
        <taxon>Agaricomycotina</taxon>
        <taxon>Agaricomycetes</taxon>
        <taxon>Agaricomycetidae</taxon>
        <taxon>Agaricales</taxon>
        <taxon>Pluteineae</taxon>
        <taxon>Amanitaceae</taxon>
        <taxon>Amanita</taxon>
    </lineage>
</organism>
<dbReference type="Proteomes" id="UP000054549">
    <property type="component" value="Unassembled WGS sequence"/>
</dbReference>
<evidence type="ECO:0000313" key="3">
    <source>
        <dbReference type="Proteomes" id="UP000054549"/>
    </source>
</evidence>
<gene>
    <name evidence="2" type="ORF">M378DRAFT_169376</name>
</gene>
<keyword evidence="3" id="KW-1185">Reference proteome</keyword>
<reference evidence="2 3" key="1">
    <citation type="submission" date="2014-04" db="EMBL/GenBank/DDBJ databases">
        <title>Evolutionary Origins and Diversification of the Mycorrhizal Mutualists.</title>
        <authorList>
            <consortium name="DOE Joint Genome Institute"/>
            <consortium name="Mycorrhizal Genomics Consortium"/>
            <person name="Kohler A."/>
            <person name="Kuo A."/>
            <person name="Nagy L.G."/>
            <person name="Floudas D."/>
            <person name="Copeland A."/>
            <person name="Barry K.W."/>
            <person name="Cichocki N."/>
            <person name="Veneault-Fourrey C."/>
            <person name="LaButti K."/>
            <person name="Lindquist E.A."/>
            <person name="Lipzen A."/>
            <person name="Lundell T."/>
            <person name="Morin E."/>
            <person name="Murat C."/>
            <person name="Riley R."/>
            <person name="Ohm R."/>
            <person name="Sun H."/>
            <person name="Tunlid A."/>
            <person name="Henrissat B."/>
            <person name="Grigoriev I.V."/>
            <person name="Hibbett D.S."/>
            <person name="Martin F."/>
        </authorList>
    </citation>
    <scope>NUCLEOTIDE SEQUENCE [LARGE SCALE GENOMIC DNA]</scope>
    <source>
        <strain evidence="2 3">Koide BX008</strain>
    </source>
</reference>
<accession>A0A0C2WDI9</accession>
<feature type="region of interest" description="Disordered" evidence="1">
    <location>
        <begin position="1"/>
        <end position="21"/>
    </location>
</feature>
<protein>
    <submittedName>
        <fullName evidence="2">Uncharacterized protein</fullName>
    </submittedName>
</protein>
<evidence type="ECO:0000256" key="1">
    <source>
        <dbReference type="SAM" id="MobiDB-lite"/>
    </source>
</evidence>
<dbReference type="EMBL" id="KN818316">
    <property type="protein sequence ID" value="KIL59422.1"/>
    <property type="molecule type" value="Genomic_DNA"/>
</dbReference>
<name>A0A0C2WDI9_AMAMK</name>
<sequence length="80" mass="9131">MGFRQLSFHRHKPRTSSSSNECHFVTAQQRVNDTFTFPANGVSSEFVILPHHGQAFVIDISEDLATVFRRIVSRKQDISL</sequence>
<proteinExistence type="predicted"/>
<dbReference type="InParanoid" id="A0A0C2WDI9"/>
<dbReference type="AlphaFoldDB" id="A0A0C2WDI9"/>
<evidence type="ECO:0000313" key="2">
    <source>
        <dbReference type="EMBL" id="KIL59422.1"/>
    </source>
</evidence>